<dbReference type="Gene3D" id="3.60.10.10">
    <property type="entry name" value="Endonuclease/exonuclease/phosphatase"/>
    <property type="match status" value="1"/>
</dbReference>
<sequence length="663" mass="76308">MTTRLQKIDTLATIDQFPNEDIAAATRRRVEKFLSHCYFWVNCKAVLAYSNKNFQVNIILHKYMMGDAILQMKDSSGNSCYLPINPNLIVKFNTNYISFSFPDTHNSEIVFAVENTNRQFEFLVSQIRICRIVSQFREEFNFEQNESFLNKYAKPSNFDLKCELFDIMSSNTITFPIPYIPDAFQTWSERSHLLNSSFFTNFYKFRIMCMTWNVGSGHPDDDVENQIKTFINGDYDILFFAFQEIDMSFQTVVSGNSEARSEWTKVLTSAFIEDGRYNLVHSISLGGVFSAVGVRKKILDSFDNPVPINVHPPEQVRLGFHGKLANKSAIIYTVDVGYNGHLMLVGCHLAAHQESSDARNQMLIDLMKHMKNTTDYFILIGDLNYRIDLKFEDVISKIEKGDLKTLKLNDQLMKARASNSDIYQLTEGVINFNPTYKFDVGYDRYDTGPKHRIPSYTDRVLCRKREECRMSVNKDEQFVFETDIAADLAPKANVFMTDQCYTSKNIVYNYPMDQVYETYTSGTCKISDHRPVKGVIAVDIPVMNPEKNSEFKTRLLEKVEEMKSLATPRFIPGSQTITMKVKETMEFEFKNESYAWAQWSLQFDESSSPKLCRVTPTQGIVLPGHTFKLRISGKKKTPEKKPVYLKLVSNEGMLAQLTIVITK</sequence>
<feature type="domain" description="Inositol polyphosphate-related phosphatase" evidence="1">
    <location>
        <begin position="203"/>
        <end position="544"/>
    </location>
</feature>
<dbReference type="Proteomes" id="UP000179807">
    <property type="component" value="Unassembled WGS sequence"/>
</dbReference>
<gene>
    <name evidence="2" type="ORF">TRFO_28382</name>
</gene>
<dbReference type="GO" id="GO:0004527">
    <property type="term" value="F:exonuclease activity"/>
    <property type="evidence" value="ECO:0007669"/>
    <property type="project" value="UniProtKB-KW"/>
</dbReference>
<dbReference type="InterPro" id="IPR036691">
    <property type="entry name" value="Endo/exonu/phosph_ase_sf"/>
</dbReference>
<dbReference type="EMBL" id="MLAK01000802">
    <property type="protein sequence ID" value="OHT04206.1"/>
    <property type="molecule type" value="Genomic_DNA"/>
</dbReference>
<dbReference type="AlphaFoldDB" id="A0A1J4K3A2"/>
<dbReference type="PANTHER" id="PTHR11200">
    <property type="entry name" value="INOSITOL 5-PHOSPHATASE"/>
    <property type="match status" value="1"/>
</dbReference>
<organism evidence="2 3">
    <name type="scientific">Tritrichomonas foetus</name>
    <dbReference type="NCBI Taxonomy" id="1144522"/>
    <lineage>
        <taxon>Eukaryota</taxon>
        <taxon>Metamonada</taxon>
        <taxon>Parabasalia</taxon>
        <taxon>Tritrichomonadida</taxon>
        <taxon>Tritrichomonadidae</taxon>
        <taxon>Tritrichomonas</taxon>
    </lineage>
</organism>
<comment type="caution">
    <text evidence="2">The sequence shown here is derived from an EMBL/GenBank/DDBJ whole genome shotgun (WGS) entry which is preliminary data.</text>
</comment>
<proteinExistence type="predicted"/>
<dbReference type="VEuPathDB" id="TrichDB:TRFO_28382"/>
<keyword evidence="3" id="KW-1185">Reference proteome</keyword>
<dbReference type="Pfam" id="PF22669">
    <property type="entry name" value="Exo_endo_phos2"/>
    <property type="match status" value="1"/>
</dbReference>
<dbReference type="GeneID" id="94840850"/>
<dbReference type="PANTHER" id="PTHR11200:SF300">
    <property type="entry name" value="TYPE II INOSITOL 1,4,5-TRISPHOSPHATE 5-PHOSPHATASE"/>
    <property type="match status" value="1"/>
</dbReference>
<dbReference type="InterPro" id="IPR046985">
    <property type="entry name" value="IP5"/>
</dbReference>
<dbReference type="SUPFAM" id="SSF56219">
    <property type="entry name" value="DNase I-like"/>
    <property type="match status" value="1"/>
</dbReference>
<evidence type="ECO:0000313" key="3">
    <source>
        <dbReference type="Proteomes" id="UP000179807"/>
    </source>
</evidence>
<evidence type="ECO:0000259" key="1">
    <source>
        <dbReference type="SMART" id="SM00128"/>
    </source>
</evidence>
<dbReference type="RefSeq" id="XP_068357342.1">
    <property type="nucleotide sequence ID" value="XM_068506146.1"/>
</dbReference>
<keyword evidence="2" id="KW-0255">Endonuclease</keyword>
<dbReference type="SMART" id="SM00128">
    <property type="entry name" value="IPPc"/>
    <property type="match status" value="1"/>
</dbReference>
<reference evidence="2" key="1">
    <citation type="submission" date="2016-10" db="EMBL/GenBank/DDBJ databases">
        <authorList>
            <person name="Benchimol M."/>
            <person name="Almeida L.G."/>
            <person name="Vasconcelos A.T."/>
            <person name="Perreira-Neves A."/>
            <person name="Rosa I.A."/>
            <person name="Tasca T."/>
            <person name="Bogo M.R."/>
            <person name="de Souza W."/>
        </authorList>
    </citation>
    <scope>NUCLEOTIDE SEQUENCE [LARGE SCALE GENOMIC DNA]</scope>
    <source>
        <strain evidence="2">K</strain>
    </source>
</reference>
<dbReference type="OrthoDB" id="7862313at2759"/>
<dbReference type="InterPro" id="IPR000300">
    <property type="entry name" value="IPPc"/>
</dbReference>
<name>A0A1J4K3A2_9EUKA</name>
<keyword evidence="2" id="KW-0540">Nuclease</keyword>
<accession>A0A1J4K3A2</accession>
<protein>
    <submittedName>
        <fullName evidence="2">Endonuclease/Exonuclease/phosphatase family protein</fullName>
    </submittedName>
</protein>
<keyword evidence="2" id="KW-0378">Hydrolase</keyword>
<dbReference type="GO" id="GO:0046856">
    <property type="term" value="P:phosphatidylinositol dephosphorylation"/>
    <property type="evidence" value="ECO:0007669"/>
    <property type="project" value="InterPro"/>
</dbReference>
<dbReference type="GO" id="GO:0004519">
    <property type="term" value="F:endonuclease activity"/>
    <property type="evidence" value="ECO:0007669"/>
    <property type="project" value="UniProtKB-KW"/>
</dbReference>
<dbReference type="GO" id="GO:0004439">
    <property type="term" value="F:phosphatidylinositol-4,5-bisphosphate 5-phosphatase activity"/>
    <property type="evidence" value="ECO:0007669"/>
    <property type="project" value="TreeGrafter"/>
</dbReference>
<evidence type="ECO:0000313" key="2">
    <source>
        <dbReference type="EMBL" id="OHT04206.1"/>
    </source>
</evidence>